<name>X0Y1H0_9ZZZZ</name>
<feature type="domain" description="IstB-like ATP-binding" evidence="2">
    <location>
        <begin position="38"/>
        <end position="145"/>
    </location>
</feature>
<dbReference type="Pfam" id="PF01695">
    <property type="entry name" value="IstB_IS21"/>
    <property type="match status" value="1"/>
</dbReference>
<dbReference type="EMBL" id="BARS01053195">
    <property type="protein sequence ID" value="GAG49515.1"/>
    <property type="molecule type" value="Genomic_DNA"/>
</dbReference>
<dbReference type="Gene3D" id="3.40.50.300">
    <property type="entry name" value="P-loop containing nucleotide triphosphate hydrolases"/>
    <property type="match status" value="1"/>
</dbReference>
<evidence type="ECO:0000259" key="2">
    <source>
        <dbReference type="Pfam" id="PF01695"/>
    </source>
</evidence>
<dbReference type="PANTHER" id="PTHR30050">
    <property type="entry name" value="CHROMOSOMAL REPLICATION INITIATOR PROTEIN DNAA"/>
    <property type="match status" value="1"/>
</dbReference>
<reference evidence="3" key="1">
    <citation type="journal article" date="2014" name="Front. Microbiol.">
        <title>High frequency of phylogenetically diverse reductive dehalogenase-homologous genes in deep subseafloor sedimentary metagenomes.</title>
        <authorList>
            <person name="Kawai M."/>
            <person name="Futagami T."/>
            <person name="Toyoda A."/>
            <person name="Takaki Y."/>
            <person name="Nishi S."/>
            <person name="Hori S."/>
            <person name="Arai W."/>
            <person name="Tsubouchi T."/>
            <person name="Morono Y."/>
            <person name="Uchiyama I."/>
            <person name="Ito T."/>
            <person name="Fujiyama A."/>
            <person name="Inagaki F."/>
            <person name="Takami H."/>
        </authorList>
    </citation>
    <scope>NUCLEOTIDE SEQUENCE</scope>
    <source>
        <strain evidence="3">Expedition CK06-06</strain>
    </source>
</reference>
<evidence type="ECO:0000256" key="1">
    <source>
        <dbReference type="SAM" id="MobiDB-lite"/>
    </source>
</evidence>
<dbReference type="InterPro" id="IPR002611">
    <property type="entry name" value="IstB_ATP-bd"/>
</dbReference>
<proteinExistence type="predicted"/>
<dbReference type="GO" id="GO:0005524">
    <property type="term" value="F:ATP binding"/>
    <property type="evidence" value="ECO:0007669"/>
    <property type="project" value="InterPro"/>
</dbReference>
<feature type="non-terminal residue" evidence="3">
    <location>
        <position position="1"/>
    </location>
</feature>
<evidence type="ECO:0000313" key="3">
    <source>
        <dbReference type="EMBL" id="GAG49515.1"/>
    </source>
</evidence>
<organism evidence="3">
    <name type="scientific">marine sediment metagenome</name>
    <dbReference type="NCBI Taxonomy" id="412755"/>
    <lineage>
        <taxon>unclassified sequences</taxon>
        <taxon>metagenomes</taxon>
        <taxon>ecological metagenomes</taxon>
    </lineage>
</organism>
<feature type="region of interest" description="Disordered" evidence="1">
    <location>
        <begin position="171"/>
        <end position="195"/>
    </location>
</feature>
<dbReference type="InterPro" id="IPR027417">
    <property type="entry name" value="P-loop_NTPase"/>
</dbReference>
<dbReference type="CDD" id="cd00009">
    <property type="entry name" value="AAA"/>
    <property type="match status" value="1"/>
</dbReference>
<protein>
    <recommendedName>
        <fullName evidence="2">IstB-like ATP-binding domain-containing protein</fullName>
    </recommendedName>
</protein>
<dbReference type="SUPFAM" id="SSF52540">
    <property type="entry name" value="P-loop containing nucleoside triphosphate hydrolases"/>
    <property type="match status" value="1"/>
</dbReference>
<dbReference type="AlphaFoldDB" id="X0Y1H0"/>
<dbReference type="GO" id="GO:0006260">
    <property type="term" value="P:DNA replication"/>
    <property type="evidence" value="ECO:0007669"/>
    <property type="project" value="TreeGrafter"/>
</dbReference>
<feature type="compositionally biased region" description="Basic residues" evidence="1">
    <location>
        <begin position="185"/>
        <end position="195"/>
    </location>
</feature>
<accession>X0Y1H0</accession>
<comment type="caution">
    <text evidence="3">The sequence shown here is derived from an EMBL/GenBank/DDBJ whole genome shotgun (WGS) entry which is preliminary data.</text>
</comment>
<sequence>TFERFCPGGIGISSEASQSLRNAFRAAKNYAEGPEGWFVLLGRTGCGKTHLAAAIGHHLESKGITVEFCVVPDLLELLRSSFREDAAVGQFDQIFEAARTTPCLILDDLGVHSATPWAQEKLFQILNYRYNAKLPTVITVGCALDDLPDSWVSRMYDTKVSMIFEIEAPDYRGRPRKQAPPPQPARRRGRGRAAR</sequence>
<gene>
    <name evidence="3" type="ORF">S01H1_78971</name>
</gene>
<dbReference type="PANTHER" id="PTHR30050:SF4">
    <property type="entry name" value="ATP-BINDING PROTEIN RV3427C IN INSERTION SEQUENCE-RELATED"/>
    <property type="match status" value="1"/>
</dbReference>